<dbReference type="HOGENOM" id="CLU_2888792_0_0_1"/>
<dbReference type="CDD" id="cd00590">
    <property type="entry name" value="RRM_SF"/>
    <property type="match status" value="1"/>
</dbReference>
<dbReference type="SUPFAM" id="SSF54928">
    <property type="entry name" value="RNA-binding domain, RBD"/>
    <property type="match status" value="1"/>
</dbReference>
<dbReference type="GO" id="GO:0003676">
    <property type="term" value="F:nucleic acid binding"/>
    <property type="evidence" value="ECO:0007669"/>
    <property type="project" value="InterPro"/>
</dbReference>
<gene>
    <name evidence="2" type="ORF">ARALYDRAFT_897118</name>
</gene>
<dbReference type="EMBL" id="GL348715">
    <property type="protein sequence ID" value="EFH58885.1"/>
    <property type="molecule type" value="Genomic_DNA"/>
</dbReference>
<dbReference type="InterPro" id="IPR035979">
    <property type="entry name" value="RBD_domain_sf"/>
</dbReference>
<dbReference type="InterPro" id="IPR012677">
    <property type="entry name" value="Nucleotide-bd_a/b_plait_sf"/>
</dbReference>
<feature type="region of interest" description="Disordered" evidence="1">
    <location>
        <begin position="42"/>
        <end position="63"/>
    </location>
</feature>
<name>D7L8A3_ARALL</name>
<proteinExistence type="predicted"/>
<protein>
    <submittedName>
        <fullName evidence="2">Predicted protein</fullName>
    </submittedName>
</protein>
<evidence type="ECO:0000256" key="1">
    <source>
        <dbReference type="SAM" id="MobiDB-lite"/>
    </source>
</evidence>
<keyword evidence="3" id="KW-1185">Reference proteome</keyword>
<organism evidence="3">
    <name type="scientific">Arabidopsis lyrata subsp. lyrata</name>
    <name type="common">Lyre-leaved rock-cress</name>
    <dbReference type="NCBI Taxonomy" id="81972"/>
    <lineage>
        <taxon>Eukaryota</taxon>
        <taxon>Viridiplantae</taxon>
        <taxon>Streptophyta</taxon>
        <taxon>Embryophyta</taxon>
        <taxon>Tracheophyta</taxon>
        <taxon>Spermatophyta</taxon>
        <taxon>Magnoliopsida</taxon>
        <taxon>eudicotyledons</taxon>
        <taxon>Gunneridae</taxon>
        <taxon>Pentapetalae</taxon>
        <taxon>rosids</taxon>
        <taxon>malvids</taxon>
        <taxon>Brassicales</taxon>
        <taxon>Brassicaceae</taxon>
        <taxon>Camelineae</taxon>
        <taxon>Arabidopsis</taxon>
    </lineage>
</organism>
<feature type="compositionally biased region" description="Polar residues" evidence="1">
    <location>
        <begin position="53"/>
        <end position="63"/>
    </location>
</feature>
<dbReference type="Gramene" id="scaffold_301088.1">
    <property type="protein sequence ID" value="scaffold_301088.1"/>
    <property type="gene ID" value="scaffold_301088.1"/>
</dbReference>
<accession>D7L8A3</accession>
<dbReference type="eggNOG" id="KOG0116">
    <property type="taxonomic scope" value="Eukaryota"/>
</dbReference>
<dbReference type="Proteomes" id="UP000008694">
    <property type="component" value="Unassembled WGS sequence"/>
</dbReference>
<evidence type="ECO:0000313" key="3">
    <source>
        <dbReference type="Proteomes" id="UP000008694"/>
    </source>
</evidence>
<sequence length="63" mass="7205">MEETYLRAKAETIYWYAFVEFEEADAAKRAIKASPLYIDGHTTDVGKKRSAGDNLNRSTIFFP</sequence>
<reference evidence="3" key="1">
    <citation type="journal article" date="2011" name="Nat. Genet.">
        <title>The Arabidopsis lyrata genome sequence and the basis of rapid genome size change.</title>
        <authorList>
            <person name="Hu T.T."/>
            <person name="Pattyn P."/>
            <person name="Bakker E.G."/>
            <person name="Cao J."/>
            <person name="Cheng J.-F."/>
            <person name="Clark R.M."/>
            <person name="Fahlgren N."/>
            <person name="Fawcett J.A."/>
            <person name="Grimwood J."/>
            <person name="Gundlach H."/>
            <person name="Haberer G."/>
            <person name="Hollister J.D."/>
            <person name="Ossowski S."/>
            <person name="Ottilar R.P."/>
            <person name="Salamov A.A."/>
            <person name="Schneeberger K."/>
            <person name="Spannagl M."/>
            <person name="Wang X."/>
            <person name="Yang L."/>
            <person name="Nasrallah M.E."/>
            <person name="Bergelson J."/>
            <person name="Carrington J.C."/>
            <person name="Gaut B.S."/>
            <person name="Schmutz J."/>
            <person name="Mayer K.F.X."/>
            <person name="Van de Peer Y."/>
            <person name="Grigoriev I.V."/>
            <person name="Nordborg M."/>
            <person name="Weigel D."/>
            <person name="Guo Y.-L."/>
        </authorList>
    </citation>
    <scope>NUCLEOTIDE SEQUENCE [LARGE SCALE GENOMIC DNA]</scope>
    <source>
        <strain evidence="3">cv. MN47</strain>
    </source>
</reference>
<dbReference type="AlphaFoldDB" id="D7L8A3"/>
<dbReference type="Gene3D" id="3.30.70.330">
    <property type="match status" value="1"/>
</dbReference>
<evidence type="ECO:0000313" key="2">
    <source>
        <dbReference type="EMBL" id="EFH58885.1"/>
    </source>
</evidence>
<feature type="compositionally biased region" description="Basic and acidic residues" evidence="1">
    <location>
        <begin position="42"/>
        <end position="51"/>
    </location>
</feature>